<dbReference type="Proteomes" id="UP000274327">
    <property type="component" value="Unassembled WGS sequence"/>
</dbReference>
<reference evidence="2 3" key="1">
    <citation type="submission" date="2018-07" db="EMBL/GenBank/DDBJ databases">
        <title>Brachybacteriurn paraconglorneratum KCTC 9916.</title>
        <authorList>
            <person name="Li Y."/>
        </authorList>
    </citation>
    <scope>NUCLEOTIDE SEQUENCE [LARGE SCALE GENOMIC DNA]</scope>
    <source>
        <strain evidence="2 3">KCTC 9916</strain>
    </source>
</reference>
<name>A0A426SK03_9MICO</name>
<evidence type="ECO:0000313" key="2">
    <source>
        <dbReference type="EMBL" id="RRR18553.1"/>
    </source>
</evidence>
<dbReference type="AlphaFoldDB" id="A0A426SK03"/>
<dbReference type="GeneID" id="78121387"/>
<accession>A0A426SK03</accession>
<dbReference type="RefSeq" id="WP_126987147.1">
    <property type="nucleotide sequence ID" value="NZ_JALXWX010000016.1"/>
</dbReference>
<keyword evidence="3" id="KW-1185">Reference proteome</keyword>
<gene>
    <name evidence="2" type="ORF">DS079_10175</name>
</gene>
<dbReference type="EMBL" id="QOCI01000007">
    <property type="protein sequence ID" value="RRR18553.1"/>
    <property type="molecule type" value="Genomic_DNA"/>
</dbReference>
<evidence type="ECO:0000313" key="3">
    <source>
        <dbReference type="Proteomes" id="UP000274327"/>
    </source>
</evidence>
<proteinExistence type="predicted"/>
<feature type="region of interest" description="Disordered" evidence="1">
    <location>
        <begin position="78"/>
        <end position="124"/>
    </location>
</feature>
<comment type="caution">
    <text evidence="2">The sequence shown here is derived from an EMBL/GenBank/DDBJ whole genome shotgun (WGS) entry which is preliminary data.</text>
</comment>
<evidence type="ECO:0000256" key="1">
    <source>
        <dbReference type="SAM" id="MobiDB-lite"/>
    </source>
</evidence>
<feature type="compositionally biased region" description="Low complexity" evidence="1">
    <location>
        <begin position="86"/>
        <end position="105"/>
    </location>
</feature>
<feature type="region of interest" description="Disordered" evidence="1">
    <location>
        <begin position="1"/>
        <end position="20"/>
    </location>
</feature>
<dbReference type="Gene3D" id="1.10.287.1060">
    <property type="entry name" value="ESAT-6-like"/>
    <property type="match status" value="1"/>
</dbReference>
<sequence>MAFIGMSTDQASAQAERTDTGAQQLEQLAEELGSAVVRSSEFWIGADAEAFRASWSSTAQALRTAAGDLIARSGELCQHRDEQESASESDGAAASSGAGDEAGSATGPSAQDGPNAPGEEPYYGKVDPEVAERWESMSKEDREAVARAIIEEELEQYGIEDVPIDFALTDGNGLWSFGEDGHSISINGSVLDTPRLLHTLAHEARHAAQWEAVQDTEPGFWDWLPGVDSTADDYERLEEEHGFTREEIDSWREHWEASEEEKDPYYDRSVEVDARNAGAEFSEELTMEDLDRYEERAGVR</sequence>
<feature type="compositionally biased region" description="Polar residues" evidence="1">
    <location>
        <begin position="7"/>
        <end position="20"/>
    </location>
</feature>
<protein>
    <submittedName>
        <fullName evidence="2">Uncharacterized protein</fullName>
    </submittedName>
</protein>
<organism evidence="2 3">
    <name type="scientific">Brachybacterium paraconglomeratum</name>
    <dbReference type="NCBI Taxonomy" id="173362"/>
    <lineage>
        <taxon>Bacteria</taxon>
        <taxon>Bacillati</taxon>
        <taxon>Actinomycetota</taxon>
        <taxon>Actinomycetes</taxon>
        <taxon>Micrococcales</taxon>
        <taxon>Dermabacteraceae</taxon>
        <taxon>Brachybacterium</taxon>
    </lineage>
</organism>